<feature type="region of interest" description="Disordered" evidence="1">
    <location>
        <begin position="1"/>
        <end position="27"/>
    </location>
</feature>
<sequence>MTPDACNRQTHHFNAGGGGDNQEPNPVISFVDETTTESSAACRRPSASLPFDALLPHSRSSRHELCFAGNNSTVDCVSWIFDRDITVHIPSLKSTDNTDDY</sequence>
<evidence type="ECO:0000256" key="1">
    <source>
        <dbReference type="SAM" id="MobiDB-lite"/>
    </source>
</evidence>
<proteinExistence type="predicted"/>
<dbReference type="AlphaFoldDB" id="A0AA35ZXF0"/>
<gene>
    <name evidence="2" type="ORF">LSALG_LOCUS38634</name>
</gene>
<evidence type="ECO:0000313" key="3">
    <source>
        <dbReference type="Proteomes" id="UP001177003"/>
    </source>
</evidence>
<keyword evidence="3" id="KW-1185">Reference proteome</keyword>
<dbReference type="EMBL" id="OX465084">
    <property type="protein sequence ID" value="CAI9299956.1"/>
    <property type="molecule type" value="Genomic_DNA"/>
</dbReference>
<name>A0AA35ZXF0_LACSI</name>
<accession>A0AA35ZXF0</accession>
<reference evidence="2" key="1">
    <citation type="submission" date="2023-04" db="EMBL/GenBank/DDBJ databases">
        <authorList>
            <person name="Vijverberg K."/>
            <person name="Xiong W."/>
            <person name="Schranz E."/>
        </authorList>
    </citation>
    <scope>NUCLEOTIDE SEQUENCE</scope>
</reference>
<dbReference type="Proteomes" id="UP001177003">
    <property type="component" value="Chromosome 8"/>
</dbReference>
<protein>
    <submittedName>
        <fullName evidence="2">Uncharacterized protein</fullName>
    </submittedName>
</protein>
<organism evidence="2 3">
    <name type="scientific">Lactuca saligna</name>
    <name type="common">Willowleaf lettuce</name>
    <dbReference type="NCBI Taxonomy" id="75948"/>
    <lineage>
        <taxon>Eukaryota</taxon>
        <taxon>Viridiplantae</taxon>
        <taxon>Streptophyta</taxon>
        <taxon>Embryophyta</taxon>
        <taxon>Tracheophyta</taxon>
        <taxon>Spermatophyta</taxon>
        <taxon>Magnoliopsida</taxon>
        <taxon>eudicotyledons</taxon>
        <taxon>Gunneridae</taxon>
        <taxon>Pentapetalae</taxon>
        <taxon>asterids</taxon>
        <taxon>campanulids</taxon>
        <taxon>Asterales</taxon>
        <taxon>Asteraceae</taxon>
        <taxon>Cichorioideae</taxon>
        <taxon>Cichorieae</taxon>
        <taxon>Lactucinae</taxon>
        <taxon>Lactuca</taxon>
    </lineage>
</organism>
<evidence type="ECO:0000313" key="2">
    <source>
        <dbReference type="EMBL" id="CAI9299956.1"/>
    </source>
</evidence>